<protein>
    <recommendedName>
        <fullName evidence="2 8">Translation initiation factor IF-2</fullName>
    </recommendedName>
</protein>
<dbReference type="EMBL" id="CP042912">
    <property type="protein sequence ID" value="QEG20318.1"/>
    <property type="molecule type" value="Genomic_DNA"/>
</dbReference>
<dbReference type="Gene3D" id="1.10.10.2480">
    <property type="match status" value="1"/>
</dbReference>
<dbReference type="Pfam" id="PF04760">
    <property type="entry name" value="IF2_N"/>
    <property type="match status" value="1"/>
</dbReference>
<evidence type="ECO:0000256" key="9">
    <source>
        <dbReference type="RuleBase" id="RU000644"/>
    </source>
</evidence>
<evidence type="ECO:0000313" key="12">
    <source>
        <dbReference type="EMBL" id="QEG20318.1"/>
    </source>
</evidence>
<dbReference type="FunFam" id="3.40.50.10050:FF:000001">
    <property type="entry name" value="Translation initiation factor IF-2"/>
    <property type="match status" value="1"/>
</dbReference>
<keyword evidence="13" id="KW-1185">Reference proteome</keyword>
<evidence type="ECO:0000256" key="1">
    <source>
        <dbReference type="ARBA" id="ARBA00007733"/>
    </source>
</evidence>
<dbReference type="FunFam" id="2.40.30.10:FF:000054">
    <property type="entry name" value="Translation initiation factor IF-2"/>
    <property type="match status" value="1"/>
</dbReference>
<dbReference type="NCBIfam" id="TIGR00231">
    <property type="entry name" value="small_GTP"/>
    <property type="match status" value="1"/>
</dbReference>
<dbReference type="InterPro" id="IPR036925">
    <property type="entry name" value="TIF_IF2_dom3_sf"/>
</dbReference>
<feature type="binding site" evidence="8">
    <location>
        <begin position="590"/>
        <end position="593"/>
    </location>
    <ligand>
        <name>GTP</name>
        <dbReference type="ChEBI" id="CHEBI:37565"/>
    </ligand>
</feature>
<dbReference type="InterPro" id="IPR027417">
    <property type="entry name" value="P-loop_NTPase"/>
</dbReference>
<dbReference type="Gene3D" id="3.40.50.10050">
    <property type="entry name" value="Translation initiation factor IF- 2, domain 3"/>
    <property type="match status" value="1"/>
</dbReference>
<keyword evidence="3 8" id="KW-0396">Initiation factor</keyword>
<comment type="similarity">
    <text evidence="1 8 9">Belongs to the TRAFAC class translation factor GTPase superfamily. Classic translation factor GTPase family. IF-2 subfamily.</text>
</comment>
<dbReference type="RefSeq" id="WP_075082651.1">
    <property type="nucleotide sequence ID" value="NZ_CP042912.1"/>
</dbReference>
<dbReference type="Proteomes" id="UP000322214">
    <property type="component" value="Chromosome"/>
</dbReference>
<dbReference type="NCBIfam" id="TIGR00487">
    <property type="entry name" value="IF-2"/>
    <property type="match status" value="1"/>
</dbReference>
<evidence type="ECO:0000256" key="5">
    <source>
        <dbReference type="ARBA" id="ARBA00022917"/>
    </source>
</evidence>
<reference evidence="12 13" key="1">
    <citation type="submission" date="2019-08" db="EMBL/GenBank/DDBJ databases">
        <title>Deep-cultivation of Planctomycetes and their phenomic and genomic characterization uncovers novel biology.</title>
        <authorList>
            <person name="Wiegand S."/>
            <person name="Jogler M."/>
            <person name="Boedeker C."/>
            <person name="Pinto D."/>
            <person name="Vollmers J."/>
            <person name="Rivas-Marin E."/>
            <person name="Kohn T."/>
            <person name="Peeters S.H."/>
            <person name="Heuer A."/>
            <person name="Rast P."/>
            <person name="Oberbeckmann S."/>
            <person name="Bunk B."/>
            <person name="Jeske O."/>
            <person name="Meyerdierks A."/>
            <person name="Storesund J.E."/>
            <person name="Kallscheuer N."/>
            <person name="Luecker S."/>
            <person name="Lage O.M."/>
            <person name="Pohl T."/>
            <person name="Merkel B.J."/>
            <person name="Hornburger P."/>
            <person name="Mueller R.-W."/>
            <person name="Bruemmer F."/>
            <person name="Labrenz M."/>
            <person name="Spormann A.M."/>
            <person name="Op den Camp H."/>
            <person name="Overmann J."/>
            <person name="Amann R."/>
            <person name="Jetten M.S.M."/>
            <person name="Mascher T."/>
            <person name="Medema M.H."/>
            <person name="Devos D.P."/>
            <person name="Kaster A.-K."/>
            <person name="Ovreas L."/>
            <person name="Rohde M."/>
            <person name="Galperin M.Y."/>
            <person name="Jogler C."/>
        </authorList>
    </citation>
    <scope>NUCLEOTIDE SEQUENCE [LARGE SCALE GENOMIC DNA]</scope>
    <source>
        <strain evidence="12 13">FC18</strain>
    </source>
</reference>
<dbReference type="KEGG" id="mff:MFFC18_01650"/>
<organism evidence="12 13">
    <name type="scientific">Mariniblastus fucicola</name>
    <dbReference type="NCBI Taxonomy" id="980251"/>
    <lineage>
        <taxon>Bacteria</taxon>
        <taxon>Pseudomonadati</taxon>
        <taxon>Planctomycetota</taxon>
        <taxon>Planctomycetia</taxon>
        <taxon>Pirellulales</taxon>
        <taxon>Pirellulaceae</taxon>
        <taxon>Mariniblastus</taxon>
    </lineage>
</organism>
<feature type="compositionally biased region" description="Basic residues" evidence="10">
    <location>
        <begin position="371"/>
        <end position="386"/>
    </location>
</feature>
<dbReference type="Pfam" id="PF22042">
    <property type="entry name" value="EF-G_D2"/>
    <property type="match status" value="1"/>
</dbReference>
<keyword evidence="4 8" id="KW-0547">Nucleotide-binding</keyword>
<evidence type="ECO:0000256" key="3">
    <source>
        <dbReference type="ARBA" id="ARBA00022540"/>
    </source>
</evidence>
<dbReference type="PANTHER" id="PTHR43381:SF5">
    <property type="entry name" value="TR-TYPE G DOMAIN-CONTAINING PROTEIN"/>
    <property type="match status" value="1"/>
</dbReference>
<dbReference type="STRING" id="980251.GCA_001642875_04666"/>
<feature type="binding site" evidence="8">
    <location>
        <begin position="490"/>
        <end position="497"/>
    </location>
    <ligand>
        <name>GTP</name>
        <dbReference type="ChEBI" id="CHEBI:37565"/>
    </ligand>
</feature>
<dbReference type="PANTHER" id="PTHR43381">
    <property type="entry name" value="TRANSLATION INITIATION FACTOR IF-2-RELATED"/>
    <property type="match status" value="1"/>
</dbReference>
<feature type="compositionally biased region" description="Low complexity" evidence="10">
    <location>
        <begin position="183"/>
        <end position="196"/>
    </location>
</feature>
<feature type="compositionally biased region" description="Acidic residues" evidence="10">
    <location>
        <begin position="99"/>
        <end position="115"/>
    </location>
</feature>
<dbReference type="GO" id="GO:0003924">
    <property type="term" value="F:GTPase activity"/>
    <property type="evidence" value="ECO:0007669"/>
    <property type="project" value="UniProtKB-UniRule"/>
</dbReference>
<dbReference type="Pfam" id="PF00009">
    <property type="entry name" value="GTP_EFTU"/>
    <property type="match status" value="1"/>
</dbReference>
<feature type="domain" description="Tr-type G" evidence="11">
    <location>
        <begin position="481"/>
        <end position="650"/>
    </location>
</feature>
<dbReference type="InterPro" id="IPR015760">
    <property type="entry name" value="TIF_IF2"/>
</dbReference>
<evidence type="ECO:0000259" key="11">
    <source>
        <dbReference type="PROSITE" id="PS51722"/>
    </source>
</evidence>
<feature type="region of interest" description="G-domain" evidence="8">
    <location>
        <begin position="484"/>
        <end position="632"/>
    </location>
</feature>
<dbReference type="Pfam" id="PF11987">
    <property type="entry name" value="IF-2"/>
    <property type="match status" value="1"/>
</dbReference>
<dbReference type="InterPro" id="IPR023115">
    <property type="entry name" value="TIF_IF2_dom3"/>
</dbReference>
<evidence type="ECO:0000256" key="4">
    <source>
        <dbReference type="ARBA" id="ARBA00022741"/>
    </source>
</evidence>
<gene>
    <name evidence="8 12" type="primary">infB</name>
    <name evidence="12" type="ORF">MFFC18_01650</name>
</gene>
<evidence type="ECO:0000256" key="2">
    <source>
        <dbReference type="ARBA" id="ARBA00020675"/>
    </source>
</evidence>
<dbReference type="SUPFAM" id="SSF52540">
    <property type="entry name" value="P-loop containing nucleoside triphosphate hydrolases"/>
    <property type="match status" value="1"/>
</dbReference>
<feature type="binding site" evidence="8">
    <location>
        <begin position="536"/>
        <end position="540"/>
    </location>
    <ligand>
        <name>GTP</name>
        <dbReference type="ChEBI" id="CHEBI:37565"/>
    </ligand>
</feature>
<feature type="compositionally biased region" description="Basic and acidic residues" evidence="10">
    <location>
        <begin position="156"/>
        <end position="179"/>
    </location>
</feature>
<dbReference type="FunFam" id="2.40.30.10:FF:000008">
    <property type="entry name" value="Translation initiation factor IF-2"/>
    <property type="match status" value="1"/>
</dbReference>
<dbReference type="PROSITE" id="PS51722">
    <property type="entry name" value="G_TR_2"/>
    <property type="match status" value="1"/>
</dbReference>
<feature type="region of interest" description="Disordered" evidence="10">
    <location>
        <begin position="58"/>
        <end position="129"/>
    </location>
</feature>
<dbReference type="OrthoDB" id="9811804at2"/>
<dbReference type="InterPro" id="IPR044145">
    <property type="entry name" value="IF2_II"/>
</dbReference>
<accession>A0A5B9P1X6</accession>
<dbReference type="SUPFAM" id="SSF52156">
    <property type="entry name" value="Initiation factor IF2/eIF5b, domain 3"/>
    <property type="match status" value="1"/>
</dbReference>
<dbReference type="CDD" id="cd03702">
    <property type="entry name" value="IF2_mtIF2_II"/>
    <property type="match status" value="1"/>
</dbReference>
<evidence type="ECO:0000313" key="13">
    <source>
        <dbReference type="Proteomes" id="UP000322214"/>
    </source>
</evidence>
<proteinExistence type="inferred from homology"/>
<dbReference type="HAMAP" id="MF_00100_B">
    <property type="entry name" value="IF_2_B"/>
    <property type="match status" value="1"/>
</dbReference>
<comment type="subcellular location">
    <subcellularLocation>
        <location evidence="8">Cytoplasm</location>
    </subcellularLocation>
</comment>
<keyword evidence="6 8" id="KW-0342">GTP-binding</keyword>
<dbReference type="InterPro" id="IPR000795">
    <property type="entry name" value="T_Tr_GTP-bd_dom"/>
</dbReference>
<dbReference type="InterPro" id="IPR006847">
    <property type="entry name" value="IF2_N"/>
</dbReference>
<dbReference type="AlphaFoldDB" id="A0A5B9P1X6"/>
<dbReference type="Gene3D" id="2.40.30.10">
    <property type="entry name" value="Translation factors"/>
    <property type="match status" value="2"/>
</dbReference>
<dbReference type="CDD" id="cd03692">
    <property type="entry name" value="mtIF2_IVc"/>
    <property type="match status" value="1"/>
</dbReference>
<dbReference type="InterPro" id="IPR000178">
    <property type="entry name" value="TF_IF2_bacterial-like"/>
</dbReference>
<dbReference type="InterPro" id="IPR005225">
    <property type="entry name" value="Small_GTP-bd"/>
</dbReference>
<feature type="region of interest" description="Disordered" evidence="10">
    <location>
        <begin position="144"/>
        <end position="394"/>
    </location>
</feature>
<dbReference type="SUPFAM" id="SSF50447">
    <property type="entry name" value="Translation proteins"/>
    <property type="match status" value="2"/>
</dbReference>
<keyword evidence="8" id="KW-0963">Cytoplasm</keyword>
<evidence type="ECO:0000256" key="8">
    <source>
        <dbReference type="HAMAP-Rule" id="MF_00100"/>
    </source>
</evidence>
<evidence type="ECO:0000256" key="6">
    <source>
        <dbReference type="ARBA" id="ARBA00023134"/>
    </source>
</evidence>
<dbReference type="FunFam" id="3.40.50.300:FF:000019">
    <property type="entry name" value="Translation initiation factor IF-2"/>
    <property type="match status" value="1"/>
</dbReference>
<sequence length="990" mass="106408">MPAVRIYAFAKELGLDNKQLLELCEKAGVKGKGSALASLEEDEVSAVKAYMNSGAVETATVDDEPAPLRPPAKSIDTRVPEIKTAPATRAPEESKTDSVDAEVESTEVGEAEPVDVADSGQAEAEVSVEADVEVEVAAEEEVAVAAEAAPEEEPVAEVKEVPAKVEEPAEVAAESKPEEVPVEAKAAPAKKPASKVGGLLERLRGATKKTAAKTTIANTESREASATTSTRKRPAAAKDPLAPRRDNNANKPLRNLDGPSRGDGDGSPKKGVKKKSGPKFNIAAMPEVKQPTASAPTEKVQKPDIALPQDARRTIQAGGTAPLEDFTKDKRKDKKKGRLGEDTTDDSAKKKRPSRFGNSPLGNRRMGGRPSRMRSYHRPGSRKKSGKNTAAPRKDSVVLQLPCTVREFSEATGVPAIKTLLTIKQMGDESNPNINSHMSDEMVEVLVDHFEVSVEIRAAVSLEDEVLSEFEIEDAEADLLPRPPIVTFLGHVDHGKTSLLDALIGIDVVSGEAGGITQHIRAYQIEKDGHKIAFVDTPGHEAFTEMRARGANVTDIAVLVVAADDGVMPQTAEAINHAKAAEVPIVVALNKCDLPGITPDKAMQDLAANELLPSEWGGETEVVKTSAITKEGLDDLLETILVTAELHEYKANPDRPAYGTCLESEQQSDRGVVCKVLVQGGTLKIGDVVVCGTSFGRVKSMNDTLKPSIRLEEVGPSTPVNLTGFNTPPGAGEKLYVVDDIGKAREIAESRGHAEHEQNVAGSVMVSLEEMARRLEMGRLAPSDAEIVTLNLILRADTKGSIEAIKKELGKIDHPEVRIKIVQALVGGVTVADVRLAQASEAVICAFNVVPDENARSLAEEVGAQVRRYDVIYKITDDLKATLEGRLKPEEQIVEQGMAMVLRTFSISKTGTIAGCRVMRGSIQRECRMRVIRDSTIIGDYPIESLKREKDDSKEVQRGMECGIKLDGFNDIKEGDTLEAYRIEEVARTL</sequence>
<dbReference type="Gene3D" id="3.40.50.300">
    <property type="entry name" value="P-loop containing nucleotide triphosphate hydrolases"/>
    <property type="match status" value="1"/>
</dbReference>
<dbReference type="InterPro" id="IPR009000">
    <property type="entry name" value="Transl_B-barrel_sf"/>
</dbReference>
<dbReference type="GO" id="GO:0005525">
    <property type="term" value="F:GTP binding"/>
    <property type="evidence" value="ECO:0007669"/>
    <property type="project" value="UniProtKB-KW"/>
</dbReference>
<comment type="function">
    <text evidence="7 8 9">One of the essential components for the initiation of protein synthesis. Protects formylmethionyl-tRNA from spontaneous hydrolysis and promotes its binding to the 30S ribosomal subunits. Also involved in the hydrolysis of GTP during the formation of the 70S ribosomal complex.</text>
</comment>
<dbReference type="CDD" id="cd01887">
    <property type="entry name" value="IF2_eIF5B"/>
    <property type="match status" value="1"/>
</dbReference>
<evidence type="ECO:0000256" key="7">
    <source>
        <dbReference type="ARBA" id="ARBA00025162"/>
    </source>
</evidence>
<dbReference type="InterPro" id="IPR053905">
    <property type="entry name" value="EF-G-like_DII"/>
</dbReference>
<keyword evidence="5 8" id="KW-0648">Protein biosynthesis</keyword>
<name>A0A5B9P1X6_9BACT</name>
<dbReference type="GO" id="GO:0003743">
    <property type="term" value="F:translation initiation factor activity"/>
    <property type="evidence" value="ECO:0007669"/>
    <property type="project" value="UniProtKB-UniRule"/>
</dbReference>
<dbReference type="GO" id="GO:0005829">
    <property type="term" value="C:cytosol"/>
    <property type="evidence" value="ECO:0007669"/>
    <property type="project" value="TreeGrafter"/>
</dbReference>
<evidence type="ECO:0000256" key="10">
    <source>
        <dbReference type="SAM" id="MobiDB-lite"/>
    </source>
</evidence>